<dbReference type="Pfam" id="PF14223">
    <property type="entry name" value="Retrotran_gag_2"/>
    <property type="match status" value="1"/>
</dbReference>
<name>A0AA39RRX0_ACESA</name>
<dbReference type="PANTHER" id="PTHR47481:SF41">
    <property type="entry name" value="COPIA-LIKE POLYPROTEIN_RETROTRANSPOSON"/>
    <property type="match status" value="1"/>
</dbReference>
<gene>
    <name evidence="1" type="ORF">LWI29_014246</name>
</gene>
<sequence length="139" mass="15898">MKIRSILMKDHCSATISKRPIEITNDGEWNKIDGNVVANLYLALVDGVLSSLAEKKTEKEIWDILTKLYEAKSLHNKIFLKRRLYTLRMTESSSVTDHCNTLNTLFSQLTVLGHTIDENELAELLFKVYLTHMINLSST</sequence>
<dbReference type="Proteomes" id="UP001168877">
    <property type="component" value="Unassembled WGS sequence"/>
</dbReference>
<evidence type="ECO:0000313" key="2">
    <source>
        <dbReference type="Proteomes" id="UP001168877"/>
    </source>
</evidence>
<reference evidence="1" key="1">
    <citation type="journal article" date="2022" name="Plant J.">
        <title>Strategies of tolerance reflected in two North American maple genomes.</title>
        <authorList>
            <person name="McEvoy S.L."/>
            <person name="Sezen U.U."/>
            <person name="Trouern-Trend A."/>
            <person name="McMahon S.M."/>
            <person name="Schaberg P.G."/>
            <person name="Yang J."/>
            <person name="Wegrzyn J.L."/>
            <person name="Swenson N.G."/>
        </authorList>
    </citation>
    <scope>NUCLEOTIDE SEQUENCE</scope>
    <source>
        <strain evidence="1">NS2018</strain>
    </source>
</reference>
<dbReference type="PANTHER" id="PTHR47481">
    <property type="match status" value="1"/>
</dbReference>
<comment type="caution">
    <text evidence="1">The sequence shown here is derived from an EMBL/GenBank/DDBJ whole genome shotgun (WGS) entry which is preliminary data.</text>
</comment>
<protein>
    <submittedName>
        <fullName evidence="1">Uncharacterized protein</fullName>
    </submittedName>
</protein>
<reference evidence="1" key="2">
    <citation type="submission" date="2023-06" db="EMBL/GenBank/DDBJ databases">
        <authorList>
            <person name="Swenson N.G."/>
            <person name="Wegrzyn J.L."/>
            <person name="Mcevoy S.L."/>
        </authorList>
    </citation>
    <scope>NUCLEOTIDE SEQUENCE</scope>
    <source>
        <strain evidence="1">NS2018</strain>
        <tissue evidence="1">Leaf</tissue>
    </source>
</reference>
<proteinExistence type="predicted"/>
<accession>A0AA39RRX0</accession>
<keyword evidence="2" id="KW-1185">Reference proteome</keyword>
<evidence type="ECO:0000313" key="1">
    <source>
        <dbReference type="EMBL" id="KAK0578675.1"/>
    </source>
</evidence>
<dbReference type="EMBL" id="JAUESC010000385">
    <property type="protein sequence ID" value="KAK0578675.1"/>
    <property type="molecule type" value="Genomic_DNA"/>
</dbReference>
<dbReference type="AlphaFoldDB" id="A0AA39RRX0"/>
<organism evidence="1 2">
    <name type="scientific">Acer saccharum</name>
    <name type="common">Sugar maple</name>
    <dbReference type="NCBI Taxonomy" id="4024"/>
    <lineage>
        <taxon>Eukaryota</taxon>
        <taxon>Viridiplantae</taxon>
        <taxon>Streptophyta</taxon>
        <taxon>Embryophyta</taxon>
        <taxon>Tracheophyta</taxon>
        <taxon>Spermatophyta</taxon>
        <taxon>Magnoliopsida</taxon>
        <taxon>eudicotyledons</taxon>
        <taxon>Gunneridae</taxon>
        <taxon>Pentapetalae</taxon>
        <taxon>rosids</taxon>
        <taxon>malvids</taxon>
        <taxon>Sapindales</taxon>
        <taxon>Sapindaceae</taxon>
        <taxon>Hippocastanoideae</taxon>
        <taxon>Acereae</taxon>
        <taxon>Acer</taxon>
    </lineage>
</organism>